<dbReference type="InterPro" id="IPR003593">
    <property type="entry name" value="AAA+_ATPase"/>
</dbReference>
<feature type="transmembrane region" description="Helical" evidence="10">
    <location>
        <begin position="1059"/>
        <end position="1088"/>
    </location>
</feature>
<evidence type="ECO:0000256" key="7">
    <source>
        <dbReference type="ARBA" id="ARBA00022989"/>
    </source>
</evidence>
<dbReference type="Pfam" id="PF00005">
    <property type="entry name" value="ABC_tran"/>
    <property type="match status" value="1"/>
</dbReference>
<dbReference type="InterPro" id="IPR017871">
    <property type="entry name" value="ABC_transporter-like_CS"/>
</dbReference>
<gene>
    <name evidence="12" type="ORF">H8S37_10700</name>
</gene>
<keyword evidence="8 10" id="KW-0472">Membrane</keyword>
<dbReference type="SMART" id="SM00382">
    <property type="entry name" value="AAA"/>
    <property type="match status" value="1"/>
</dbReference>
<dbReference type="PANTHER" id="PTHR42798:SF6">
    <property type="entry name" value="CELL DIVISION ATP-BINDING PROTEIN FTSE"/>
    <property type="match status" value="1"/>
</dbReference>
<dbReference type="InterPro" id="IPR027417">
    <property type="entry name" value="P-loop_NTPase"/>
</dbReference>
<comment type="caution">
    <text evidence="12">The sequence shown here is derived from an EMBL/GenBank/DDBJ whole genome shotgun (WGS) entry which is preliminary data.</text>
</comment>
<evidence type="ECO:0000256" key="1">
    <source>
        <dbReference type="ARBA" id="ARBA00004429"/>
    </source>
</evidence>
<protein>
    <submittedName>
        <fullName evidence="12">ABC transporter ATP-binding protein/permease</fullName>
    </submittedName>
</protein>
<dbReference type="GO" id="GO:0098796">
    <property type="term" value="C:membrane protein complex"/>
    <property type="evidence" value="ECO:0007669"/>
    <property type="project" value="UniProtKB-ARBA"/>
</dbReference>
<dbReference type="SUPFAM" id="SSF52540">
    <property type="entry name" value="P-loop containing nucleoside triphosphate hydrolases"/>
    <property type="match status" value="1"/>
</dbReference>
<evidence type="ECO:0000256" key="4">
    <source>
        <dbReference type="ARBA" id="ARBA00022692"/>
    </source>
</evidence>
<proteinExistence type="inferred from homology"/>
<reference evidence="12" key="1">
    <citation type="submission" date="2020-08" db="EMBL/GenBank/DDBJ databases">
        <title>Genome public.</title>
        <authorList>
            <person name="Liu C."/>
            <person name="Sun Q."/>
        </authorList>
    </citation>
    <scope>NUCLEOTIDE SEQUENCE</scope>
    <source>
        <strain evidence="12">NSJ-55</strain>
    </source>
</reference>
<dbReference type="GO" id="GO:0005886">
    <property type="term" value="C:plasma membrane"/>
    <property type="evidence" value="ECO:0007669"/>
    <property type="project" value="UniProtKB-SubCell"/>
</dbReference>
<feature type="transmembrane region" description="Helical" evidence="10">
    <location>
        <begin position="1156"/>
        <end position="1176"/>
    </location>
</feature>
<dbReference type="EMBL" id="JACOPF010000002">
    <property type="protein sequence ID" value="MBC5689385.1"/>
    <property type="molecule type" value="Genomic_DNA"/>
</dbReference>
<dbReference type="InterPro" id="IPR017911">
    <property type="entry name" value="MacB-like_ATP-bd"/>
</dbReference>
<evidence type="ECO:0000256" key="3">
    <source>
        <dbReference type="ARBA" id="ARBA00022475"/>
    </source>
</evidence>
<keyword evidence="7 10" id="KW-1133">Transmembrane helix</keyword>
<evidence type="ECO:0000256" key="6">
    <source>
        <dbReference type="ARBA" id="ARBA00022840"/>
    </source>
</evidence>
<feature type="transmembrane region" description="Helical" evidence="10">
    <location>
        <begin position="266"/>
        <end position="285"/>
    </location>
</feature>
<keyword evidence="4 10" id="KW-0812">Transmembrane</keyword>
<name>A0A923RQC9_9FIRM</name>
<evidence type="ECO:0000313" key="13">
    <source>
        <dbReference type="Proteomes" id="UP000652477"/>
    </source>
</evidence>
<evidence type="ECO:0000256" key="5">
    <source>
        <dbReference type="ARBA" id="ARBA00022741"/>
    </source>
</evidence>
<evidence type="ECO:0000313" key="12">
    <source>
        <dbReference type="EMBL" id="MBC5689385.1"/>
    </source>
</evidence>
<keyword evidence="13" id="KW-1185">Reference proteome</keyword>
<evidence type="ECO:0000256" key="9">
    <source>
        <dbReference type="ARBA" id="ARBA00038388"/>
    </source>
</evidence>
<dbReference type="GO" id="GO:0016887">
    <property type="term" value="F:ATP hydrolysis activity"/>
    <property type="evidence" value="ECO:0007669"/>
    <property type="project" value="InterPro"/>
</dbReference>
<dbReference type="PANTHER" id="PTHR42798">
    <property type="entry name" value="LIPOPROTEIN-RELEASING SYSTEM ATP-BINDING PROTEIN LOLD"/>
    <property type="match status" value="1"/>
</dbReference>
<feature type="domain" description="ABC transporter" evidence="11">
    <location>
        <begin position="2"/>
        <end position="240"/>
    </location>
</feature>
<comment type="subcellular location">
    <subcellularLocation>
        <location evidence="1">Cell inner membrane</location>
        <topology evidence="1">Multi-pass membrane protein</topology>
    </subcellularLocation>
</comment>
<evidence type="ECO:0000256" key="8">
    <source>
        <dbReference type="ARBA" id="ARBA00023136"/>
    </source>
</evidence>
<keyword evidence="3" id="KW-1003">Cell membrane</keyword>
<evidence type="ECO:0000256" key="10">
    <source>
        <dbReference type="SAM" id="Phobius"/>
    </source>
</evidence>
<dbReference type="InterPro" id="IPR003838">
    <property type="entry name" value="ABC3_permease_C"/>
</dbReference>
<sequence>MLQIKHICKEYRTGKLVQKALDDVSLNLRDNEFVAILGPSGSGKTTLLNIIGGLDRYDTGDLIINGISTKEYKDRDWDSYRNHTIGFVFQSYNLIPHQTILVNVELALTISGIGKAQRRERALKALEQVGLGEQVHKKPNQLSGGQMQRVAIARALVNDPDIVLADEPTGALDSETSVQVMELLREVAKDRLVVMVTHNPELADSYATRIVKLRDGKIREDSDAFEVEKESLEEPKHKNMGKASMSFLTALSLSFNNLRTKKARTLLTSFAGSIGIIGIALILSLSTGVNDYIQSVEEDTLSEYPLQIQSTGFDLTSMMTGGETGTAGESDKSGDVHVIQMVTDMFSTMDSNDLESLKQYLDSADSGIENYTNAVEYSYNAMPQIYRQDGEEIRQVNPDKTFSALGLGSSTSSNSLMSSMMSTDVFYEMPENETLYEGQYDVKAGRWPESYNECVLVLTSGGSISDFMLYTMGLRDAGELQDMIEQFINEEQIHVPEDMGTYSYEDMVGITFKLVNSSDYYEYDSQYKVWKDKSDNEDYMKQLVENGEDLTIVGVVQPSEDANAVALSAGIGYPASLTKHVAEQAEKSEIVKQQIENPDVDVFTNEPFGTEGEEEEFDMNSLFTVDEAALENAFQFDESAFSQGMSNMNIADAFVVDGSALNMSGMIDLDDIQLQTPDMPDMSLGDMLDGLELTVSEEGMENLSASLLAGYQAYAAQHPEADYSRLNEFFQTYLGTEEAQQILKDNIAAIVRNNGNVSVSVDQLEQMTRDVLTGYLGYVDGKGYRDVENLGQYLAEYLQTDGAQRILSQYTSSVFQISGDIEITQEQLEKLSKELTDGYGTYAADNNFPDPSMMDDHFMEYLNTPEGKTALSYGVMGMLDMESLEGQISGAVASYMQNAMGVYTNALSEAISGAVSSAMQQVVSQISKNMESVMQQALGQVGTQLQESMGSALRIDAEAFANAFEMNMSEEELTELMMSFASKEDASYDGNLQKLGYVDFDSPSGIDIYPTDFESKEEVVKILDDYNSRMEKEGKEEQVITYTDMVGALMSSVTDIIDIISYVLIAFVAISLIVSSIMIGVITYISVLERKKEIGILRAIGASKGNISQVFNAETFIIGLFAGLIGIGITLLLLVPGNALIHYLAGTNDVSAVLPAVPAVILVLLSVVLTLLGGLIPSRKAAKSDPVTALRTE</sequence>
<keyword evidence="5" id="KW-0547">Nucleotide-binding</keyword>
<dbReference type="RefSeq" id="WP_186876057.1">
    <property type="nucleotide sequence ID" value="NZ_JACOPF010000002.1"/>
</dbReference>
<comment type="similarity">
    <text evidence="9">Belongs to the ABC transporter superfamily. Macrolide exporter (TC 3.A.1.122) family.</text>
</comment>
<evidence type="ECO:0000256" key="2">
    <source>
        <dbReference type="ARBA" id="ARBA00022448"/>
    </source>
</evidence>
<keyword evidence="6 12" id="KW-0067">ATP-binding</keyword>
<feature type="transmembrane region" description="Helical" evidence="10">
    <location>
        <begin position="1116"/>
        <end position="1136"/>
    </location>
</feature>
<dbReference type="GO" id="GO:0005524">
    <property type="term" value="F:ATP binding"/>
    <property type="evidence" value="ECO:0007669"/>
    <property type="project" value="UniProtKB-KW"/>
</dbReference>
<dbReference type="PROSITE" id="PS50893">
    <property type="entry name" value="ABC_TRANSPORTER_2"/>
    <property type="match status" value="1"/>
</dbReference>
<keyword evidence="2" id="KW-0813">Transport</keyword>
<dbReference type="Proteomes" id="UP000652477">
    <property type="component" value="Unassembled WGS sequence"/>
</dbReference>
<dbReference type="FunFam" id="3.40.50.300:FF:000032">
    <property type="entry name" value="Export ABC transporter ATP-binding protein"/>
    <property type="match status" value="1"/>
</dbReference>
<organism evidence="12 13">
    <name type="scientific">Mediterraneibacter hominis</name>
    <dbReference type="NCBI Taxonomy" id="2763054"/>
    <lineage>
        <taxon>Bacteria</taxon>
        <taxon>Bacillati</taxon>
        <taxon>Bacillota</taxon>
        <taxon>Clostridia</taxon>
        <taxon>Lachnospirales</taxon>
        <taxon>Lachnospiraceae</taxon>
        <taxon>Mediterraneibacter</taxon>
    </lineage>
</organism>
<dbReference type="CDD" id="cd03255">
    <property type="entry name" value="ABC_MJ0796_LolCDE_FtsE"/>
    <property type="match status" value="1"/>
</dbReference>
<dbReference type="Pfam" id="PF02687">
    <property type="entry name" value="FtsX"/>
    <property type="match status" value="1"/>
</dbReference>
<dbReference type="PROSITE" id="PS00211">
    <property type="entry name" value="ABC_TRANSPORTER_1"/>
    <property type="match status" value="1"/>
</dbReference>
<accession>A0A923RQC9</accession>
<dbReference type="AlphaFoldDB" id="A0A923RQC9"/>
<dbReference type="Gene3D" id="3.40.50.300">
    <property type="entry name" value="P-loop containing nucleotide triphosphate hydrolases"/>
    <property type="match status" value="1"/>
</dbReference>
<dbReference type="InterPro" id="IPR003439">
    <property type="entry name" value="ABC_transporter-like_ATP-bd"/>
</dbReference>
<dbReference type="GO" id="GO:0022857">
    <property type="term" value="F:transmembrane transporter activity"/>
    <property type="evidence" value="ECO:0007669"/>
    <property type="project" value="UniProtKB-ARBA"/>
</dbReference>
<evidence type="ECO:0000259" key="11">
    <source>
        <dbReference type="PROSITE" id="PS50893"/>
    </source>
</evidence>